<dbReference type="Proteomes" id="UP001619887">
    <property type="component" value="Unassembled WGS sequence"/>
</dbReference>
<reference evidence="2 3" key="2">
    <citation type="journal article" date="2024" name="G3 (Bethesda)">
        <title>The genome of the cryopelagic Antarctic bald notothen, Trematomus borchgrevinki.</title>
        <authorList>
            <person name="Rayamajhi N."/>
            <person name="Rivera-Colon A.G."/>
            <person name="Minhas B.F."/>
            <person name="Cheng C.C."/>
            <person name="Catchen J.M."/>
        </authorList>
    </citation>
    <scope>NUCLEOTIDE SEQUENCE [LARGE SCALE GENOMIC DNA]</scope>
    <source>
        <strain evidence="2">AGRC-2024</strain>
    </source>
</reference>
<name>A0ABD2HKM5_PAGBO</name>
<feature type="transmembrane region" description="Helical" evidence="1">
    <location>
        <begin position="12"/>
        <end position="28"/>
    </location>
</feature>
<keyword evidence="1" id="KW-0812">Transmembrane</keyword>
<comment type="caution">
    <text evidence="2">The sequence shown here is derived from an EMBL/GenBank/DDBJ whole genome shotgun (WGS) entry which is preliminary data.</text>
</comment>
<dbReference type="EMBL" id="JBIYXZ010002068">
    <property type="protein sequence ID" value="KAL3066430.1"/>
    <property type="molecule type" value="Genomic_DNA"/>
</dbReference>
<dbReference type="AlphaFoldDB" id="A0ABD2HKM5"/>
<feature type="transmembrane region" description="Helical" evidence="1">
    <location>
        <begin position="48"/>
        <end position="70"/>
    </location>
</feature>
<reference evidence="2 3" key="1">
    <citation type="journal article" date="2022" name="G3 (Bethesda)">
        <title>Evaluating Illumina-, Nanopore-, and PacBio-based genome assembly strategies with the bald notothen, Trematomus borchgrevinki.</title>
        <authorList>
            <person name="Rayamajhi N."/>
            <person name="Cheng C.C."/>
            <person name="Catchen J.M."/>
        </authorList>
    </citation>
    <scope>NUCLEOTIDE SEQUENCE [LARGE SCALE GENOMIC DNA]</scope>
    <source>
        <strain evidence="2">AGRC-2024</strain>
    </source>
</reference>
<gene>
    <name evidence="2" type="ORF">OYC64_016395</name>
</gene>
<protein>
    <submittedName>
        <fullName evidence="2">Uncharacterized protein</fullName>
    </submittedName>
</protein>
<evidence type="ECO:0000313" key="3">
    <source>
        <dbReference type="Proteomes" id="UP001619887"/>
    </source>
</evidence>
<keyword evidence="1" id="KW-0472">Membrane</keyword>
<organism evidence="2 3">
    <name type="scientific">Pagothenia borchgrevinki</name>
    <name type="common">Bald rockcod</name>
    <name type="synonym">Trematomus borchgrevinki</name>
    <dbReference type="NCBI Taxonomy" id="8213"/>
    <lineage>
        <taxon>Eukaryota</taxon>
        <taxon>Metazoa</taxon>
        <taxon>Chordata</taxon>
        <taxon>Craniata</taxon>
        <taxon>Vertebrata</taxon>
        <taxon>Euteleostomi</taxon>
        <taxon>Actinopterygii</taxon>
        <taxon>Neopterygii</taxon>
        <taxon>Teleostei</taxon>
        <taxon>Neoteleostei</taxon>
        <taxon>Acanthomorphata</taxon>
        <taxon>Eupercaria</taxon>
        <taxon>Perciformes</taxon>
        <taxon>Notothenioidei</taxon>
        <taxon>Nototheniidae</taxon>
        <taxon>Pagothenia</taxon>
    </lineage>
</organism>
<accession>A0ABD2HKM5</accession>
<keyword evidence="1" id="KW-1133">Transmembrane helix</keyword>
<evidence type="ECO:0000256" key="1">
    <source>
        <dbReference type="SAM" id="Phobius"/>
    </source>
</evidence>
<proteinExistence type="predicted"/>
<evidence type="ECO:0000313" key="2">
    <source>
        <dbReference type="EMBL" id="KAL3066430.1"/>
    </source>
</evidence>
<sequence>MGLANFWRNYKVLIVTVPGVGLIHWGWLKLRANSLLMKDPQQYIPEPTIVTFISAAGSALAAPFAAPPAAPPAAAKSK</sequence>
<keyword evidence="3" id="KW-1185">Reference proteome</keyword>